<keyword evidence="1" id="KW-0175">Coiled coil</keyword>
<feature type="compositionally biased region" description="Basic and acidic residues" evidence="2">
    <location>
        <begin position="289"/>
        <end position="298"/>
    </location>
</feature>
<dbReference type="GeneTree" id="ENSGT00940000161221"/>
<feature type="coiled-coil region" evidence="1">
    <location>
        <begin position="299"/>
        <end position="393"/>
    </location>
</feature>
<accession>A0A4X2LBA6</accession>
<dbReference type="AlphaFoldDB" id="A0A4X2LBA6"/>
<evidence type="ECO:0000256" key="2">
    <source>
        <dbReference type="SAM" id="MobiDB-lite"/>
    </source>
</evidence>
<evidence type="ECO:0008006" key="5">
    <source>
        <dbReference type="Google" id="ProtNLM"/>
    </source>
</evidence>
<reference evidence="4" key="1">
    <citation type="submission" date="2018-12" db="EMBL/GenBank/DDBJ databases">
        <authorList>
            <person name="Yazar S."/>
        </authorList>
    </citation>
    <scope>NUCLEOTIDE SEQUENCE [LARGE SCALE GENOMIC DNA]</scope>
</reference>
<evidence type="ECO:0000313" key="4">
    <source>
        <dbReference type="Proteomes" id="UP000314987"/>
    </source>
</evidence>
<protein>
    <recommendedName>
        <fullName evidence="5">MORC family CW-type zinc finger 4</fullName>
    </recommendedName>
</protein>
<name>A0A4X2LBA6_VOMUR</name>
<keyword evidence="4" id="KW-1185">Reference proteome</keyword>
<dbReference type="OMA" id="QTEFERT"/>
<evidence type="ECO:0000313" key="3">
    <source>
        <dbReference type="Ensembl" id="ENSVURP00010018302.1"/>
    </source>
</evidence>
<feature type="compositionally biased region" description="Basic and acidic residues" evidence="2">
    <location>
        <begin position="251"/>
        <end position="267"/>
    </location>
</feature>
<feature type="region of interest" description="Disordered" evidence="2">
    <location>
        <begin position="249"/>
        <end position="298"/>
    </location>
</feature>
<organism evidence="3 4">
    <name type="scientific">Vombatus ursinus</name>
    <name type="common">Common wombat</name>
    <dbReference type="NCBI Taxonomy" id="29139"/>
    <lineage>
        <taxon>Eukaryota</taxon>
        <taxon>Metazoa</taxon>
        <taxon>Chordata</taxon>
        <taxon>Craniata</taxon>
        <taxon>Vertebrata</taxon>
        <taxon>Euteleostomi</taxon>
        <taxon>Mammalia</taxon>
        <taxon>Metatheria</taxon>
        <taxon>Diprotodontia</taxon>
        <taxon>Vombatidae</taxon>
        <taxon>Vombatus</taxon>
    </lineage>
</organism>
<proteinExistence type="predicted"/>
<evidence type="ECO:0000256" key="1">
    <source>
        <dbReference type="SAM" id="Coils"/>
    </source>
</evidence>
<reference evidence="3" key="2">
    <citation type="submission" date="2025-08" db="UniProtKB">
        <authorList>
            <consortium name="Ensembl"/>
        </authorList>
    </citation>
    <scope>IDENTIFICATION</scope>
</reference>
<dbReference type="Ensembl" id="ENSVURT00010020807.1">
    <property type="protein sequence ID" value="ENSVURP00010018302.1"/>
    <property type="gene ID" value="ENSVURG00010013969.1"/>
</dbReference>
<reference evidence="3" key="3">
    <citation type="submission" date="2025-09" db="UniProtKB">
        <authorList>
            <consortium name="Ensembl"/>
        </authorList>
    </citation>
    <scope>IDENTIFICATION</scope>
</reference>
<sequence length="456" mass="50847">MVDSSCPWPEAQCSLEGEGIPEKCSQLSCSQTNSVLPAPPKSIPMQARTELEDLREVRGDGAGGSHAPLLLAGERPAPCLLPRPPEPMYLHLSSKHKMFLDEEPLVKRRRSQKPAMASDSYKRAELAALRQEMESGRGESDLERSLLPEAGQSSSEVWVAPAGEQGPGQGSLVSVQEDGVPGKRPEELGNQRSSLMADMAKGWPPSSRSSLVAEQSRAPLPEVAKGPFVAVVGITEAVMDGGAPIQLIPFGREERAEHRRGAEDRSQIRAMPSSEKGEAGDNGALSQPKAKDQKTERRLESILSERDLLQQKVQELEEEKSHWQTEFERTQHELMTLRARESESLYWSKKHMGYRQAELQVLKSELERTLEEKTELKERLKATEMRVEVLRQAQGSYQSLEGEDRSTLEKLKSLRVNVSRLLASILPHLELEEVNFESDQVDEILQTVLETNRILE</sequence>
<dbReference type="STRING" id="29139.ENSVURP00010018302"/>
<dbReference type="Proteomes" id="UP000314987">
    <property type="component" value="Unassembled WGS sequence"/>
</dbReference>
<feature type="region of interest" description="Disordered" evidence="2">
    <location>
        <begin position="149"/>
        <end position="188"/>
    </location>
</feature>